<feature type="domain" description="Deacetylase sirtuin-type" evidence="6">
    <location>
        <begin position="7"/>
        <end position="723"/>
    </location>
</feature>
<dbReference type="GO" id="GO:0017136">
    <property type="term" value="F:histone deacetylase activity, NAD-dependent"/>
    <property type="evidence" value="ECO:0007669"/>
    <property type="project" value="TreeGrafter"/>
</dbReference>
<evidence type="ECO:0000256" key="3">
    <source>
        <dbReference type="ARBA" id="ARBA00023027"/>
    </source>
</evidence>
<feature type="compositionally biased region" description="Polar residues" evidence="5">
    <location>
        <begin position="1246"/>
        <end position="1255"/>
    </location>
</feature>
<feature type="compositionally biased region" description="Low complexity" evidence="5">
    <location>
        <begin position="259"/>
        <end position="286"/>
    </location>
</feature>
<evidence type="ECO:0000259" key="6">
    <source>
        <dbReference type="PROSITE" id="PS50305"/>
    </source>
</evidence>
<comment type="similarity">
    <text evidence="1">Belongs to the sirtuin family. Class I subfamily.</text>
</comment>
<dbReference type="PANTHER" id="PTHR11085">
    <property type="entry name" value="NAD-DEPENDENT PROTEIN DEACYLASE SIRTUIN-5, MITOCHONDRIAL-RELATED"/>
    <property type="match status" value="1"/>
</dbReference>
<protein>
    <submittedName>
        <fullName evidence="7">NAD-dependent deacetylase hst3</fullName>
    </submittedName>
</protein>
<evidence type="ECO:0000256" key="4">
    <source>
        <dbReference type="PROSITE-ProRule" id="PRU00236"/>
    </source>
</evidence>
<dbReference type="InterPro" id="IPR029035">
    <property type="entry name" value="DHS-like_NAD/FAD-binding_dom"/>
</dbReference>
<feature type="region of interest" description="Disordered" evidence="5">
    <location>
        <begin position="196"/>
        <end position="325"/>
    </location>
</feature>
<comment type="caution">
    <text evidence="4">Lacks conserved residue(s) required for the propagation of feature annotation.</text>
</comment>
<feature type="compositionally biased region" description="Low complexity" evidence="5">
    <location>
        <begin position="304"/>
        <end position="325"/>
    </location>
</feature>
<feature type="region of interest" description="Disordered" evidence="5">
    <location>
        <begin position="731"/>
        <end position="803"/>
    </location>
</feature>
<sequence length="1282" mass="137315">MPTVHVQAGSSADLQEIADSLFKAKKVVVITGAGISTNSGIPDFRSENGLYSMIQGQFDAAARLGAPRSDDARSGDDERPRKRRRMSASPVGDSIEVRDAAEDSELPVEGESISVKECIEADNQGLLEEVPGLKAENATGNDPIDVDLEVDPTEEEVVLLSEETVLEGEWKLDSESGFPSLKTQAQAKNEGVVFVKTQEQDRDPRPQTDKQAKEATTSSPTLPAQALPPQHPSTASFRQTQQQSLLFTSNPNPSLRIVSSPGPSTPKQSSSSSESGAQTTTLSSPLSSPPPIMSDPYEEQLANSHSSSRCTSPDSSDDAPGPSGDIQSFNYAKAFKHASLSTLKGRDLFDSSIWSDPLKTSVFYTFATNLRQKSRCAKPSGSHHFISHLRNTGKMVRCYTQNIDLLEDKVGLATHLPLGTGSRARFSARNAKAVVAANSRQDANSNDGQPAELGPTGHATVPGGSIRPALAATPQSALAPEPIHQGAATGALDVADVSRREACGSDRPLVQEATQGSGDNVQDCIVKGKEPISANSDTTTQVVGGGEVPLAGPSSPEPDRGVECVYLHGSLRALRCFQCGGVVDWDEGDRELQTMSGQQPPCPRCEDATAARQERGKRALGVGKLRPDIVLYGEEHPDSQRISDIIQHDLSLAPDMLIIMGTSLKVHGLKTVVKEFAKAVHNKKDGRVIFVNYTKPADSVWADTIDFWVQMDCDSWVHDLKEKKPLIWLPPGSVIDEPRNNKRRRRTNHDAERTTASKKTSKVENSDSTNTILLSSKPSKLSRSEAQEATKPSVTKPQPKRPAAFRDHKVNGAFLTTKIMRDLATISGRDVPKYSSMPIAAKAAPSVVVPVSTAEKPVALRQNLRKGRGPRLKNARTRMPGSKAAAIKATITSDFVDGSPQPGGDQTGVDESGNGKHHTGRVTASGHKATGSRARPPPLAEANTIDARDVVVATSMKQEPSPPTATQEETVLAELPIPNSGPGPDGKDSSILAAVKSHHRIRKPKAFFGSEPTPPPKSGRGTPVPSGAGANPKAKSASQGKKAKLPIKPIKIEQGRQPSQKQTPILPPPHPRSAMSTSTSATRDGTAPRQSSNPVESCILPPIQAQNLASHWYPAQYIERPYPPAQPPAYLEPTVVVEGPPSEMSPTTSPQHWRKRAFSFVIPQPRHFEGPCRGLDFVSMPSVSPPTEPPVAMSAPLSLAPPPAQLTEQMVKINTAPPSASRAVLFNPPFLATPETSLWDAPPGVQSISDSPNRQLQRENEAAAALSQLRTPPAFDDRRFVL</sequence>
<evidence type="ECO:0000256" key="5">
    <source>
        <dbReference type="SAM" id="MobiDB-lite"/>
    </source>
</evidence>
<feature type="compositionally biased region" description="Polar residues" evidence="5">
    <location>
        <begin position="232"/>
        <end position="253"/>
    </location>
</feature>
<keyword evidence="3" id="KW-0520">NAD</keyword>
<feature type="compositionally biased region" description="Polar residues" evidence="5">
    <location>
        <begin position="438"/>
        <end position="448"/>
    </location>
</feature>
<dbReference type="PANTHER" id="PTHR11085:SF8">
    <property type="entry name" value="NAD-DEPENDENT HISTONE DEACETYLASE HST3"/>
    <property type="match status" value="1"/>
</dbReference>
<organism evidence="7 8">
    <name type="scientific">Cytospora paraplurivora</name>
    <dbReference type="NCBI Taxonomy" id="2898453"/>
    <lineage>
        <taxon>Eukaryota</taxon>
        <taxon>Fungi</taxon>
        <taxon>Dikarya</taxon>
        <taxon>Ascomycota</taxon>
        <taxon>Pezizomycotina</taxon>
        <taxon>Sordariomycetes</taxon>
        <taxon>Sordariomycetidae</taxon>
        <taxon>Diaporthales</taxon>
        <taxon>Cytosporaceae</taxon>
        <taxon>Cytospora</taxon>
    </lineage>
</organism>
<accession>A0AAN9TZJ8</accession>
<feature type="region of interest" description="Disordered" evidence="5">
    <location>
        <begin position="437"/>
        <end position="468"/>
    </location>
</feature>
<feature type="region of interest" description="Disordered" evidence="5">
    <location>
        <begin position="62"/>
        <end position="109"/>
    </location>
</feature>
<dbReference type="Proteomes" id="UP001320245">
    <property type="component" value="Unassembled WGS sequence"/>
</dbReference>
<feature type="region of interest" description="Disordered" evidence="5">
    <location>
        <begin position="1237"/>
        <end position="1270"/>
    </location>
</feature>
<evidence type="ECO:0000313" key="8">
    <source>
        <dbReference type="Proteomes" id="UP001320245"/>
    </source>
</evidence>
<proteinExistence type="inferred from homology"/>
<dbReference type="Gene3D" id="3.40.50.1220">
    <property type="entry name" value="TPP-binding domain"/>
    <property type="match status" value="2"/>
</dbReference>
<dbReference type="InterPro" id="IPR003000">
    <property type="entry name" value="Sirtuin"/>
</dbReference>
<feature type="compositionally biased region" description="Basic and acidic residues" evidence="5">
    <location>
        <begin position="198"/>
        <end position="213"/>
    </location>
</feature>
<dbReference type="InterPro" id="IPR026590">
    <property type="entry name" value="Ssirtuin_cat_dom"/>
</dbReference>
<feature type="compositionally biased region" description="Basic residues" evidence="5">
    <location>
        <begin position="996"/>
        <end position="1005"/>
    </location>
</feature>
<dbReference type="GO" id="GO:0070403">
    <property type="term" value="F:NAD+ binding"/>
    <property type="evidence" value="ECO:0007669"/>
    <property type="project" value="InterPro"/>
</dbReference>
<feature type="region of interest" description="Disordered" evidence="5">
    <location>
        <begin position="892"/>
        <end position="1095"/>
    </location>
</feature>
<feature type="compositionally biased region" description="Basic and acidic residues" evidence="5">
    <location>
        <begin position="748"/>
        <end position="765"/>
    </location>
</feature>
<feature type="compositionally biased region" description="Low complexity" evidence="5">
    <location>
        <begin position="1073"/>
        <end position="1082"/>
    </location>
</feature>
<evidence type="ECO:0000313" key="7">
    <source>
        <dbReference type="EMBL" id="KAK7734281.1"/>
    </source>
</evidence>
<dbReference type="PROSITE" id="PS50305">
    <property type="entry name" value="SIRTUIN"/>
    <property type="match status" value="1"/>
</dbReference>
<reference evidence="7 8" key="1">
    <citation type="journal article" date="2023" name="PLoS ONE">
        <title>Cytospora paraplurivora sp. nov. isolated from orchards with fruit tree decline syndrome in Ontario, Canada.</title>
        <authorList>
            <person name="Ilyukhin E."/>
            <person name="Nguyen H.D.T."/>
            <person name="Castle A.J."/>
            <person name="Ellouze W."/>
        </authorList>
    </citation>
    <scope>NUCLEOTIDE SEQUENCE [LARGE SCALE GENOMIC DNA]</scope>
    <source>
        <strain evidence="7 8">FDS-564</strain>
    </source>
</reference>
<dbReference type="EMBL" id="JAJSPL020000043">
    <property type="protein sequence ID" value="KAK7734281.1"/>
    <property type="molecule type" value="Genomic_DNA"/>
</dbReference>
<evidence type="ECO:0000256" key="1">
    <source>
        <dbReference type="ARBA" id="ARBA00006924"/>
    </source>
</evidence>
<dbReference type="GO" id="GO:0005634">
    <property type="term" value="C:nucleus"/>
    <property type="evidence" value="ECO:0007669"/>
    <property type="project" value="TreeGrafter"/>
</dbReference>
<comment type="caution">
    <text evidence="7">The sequence shown here is derived from an EMBL/GenBank/DDBJ whole genome shotgun (WGS) entry which is preliminary data.</text>
</comment>
<dbReference type="InterPro" id="IPR050134">
    <property type="entry name" value="NAD-dep_sirtuin_deacylases"/>
</dbReference>
<name>A0AAN9TZJ8_9PEZI</name>
<keyword evidence="8" id="KW-1185">Reference proteome</keyword>
<gene>
    <name evidence="7" type="primary">HST3</name>
    <name evidence="7" type="ORF">SLS53_007931</name>
</gene>
<keyword evidence="2" id="KW-0808">Transferase</keyword>
<feature type="compositionally biased region" description="Basic and acidic residues" evidence="5">
    <location>
        <begin position="68"/>
        <end position="80"/>
    </location>
</feature>
<evidence type="ECO:0000256" key="2">
    <source>
        <dbReference type="ARBA" id="ARBA00022679"/>
    </source>
</evidence>
<dbReference type="Pfam" id="PF02146">
    <property type="entry name" value="SIR2"/>
    <property type="match status" value="3"/>
</dbReference>
<dbReference type="SUPFAM" id="SSF52467">
    <property type="entry name" value="DHS-like NAD/FAD-binding domain"/>
    <property type="match status" value="2"/>
</dbReference>